<keyword evidence="3" id="KW-0732">Signal</keyword>
<gene>
    <name evidence="5" type="ORF">PMACD_LOCUS10476</name>
</gene>
<evidence type="ECO:0000256" key="1">
    <source>
        <dbReference type="PROSITE-ProRule" id="PRU00047"/>
    </source>
</evidence>
<protein>
    <recommendedName>
        <fullName evidence="4">CCHC-type domain-containing protein</fullName>
    </recommendedName>
</protein>
<keyword evidence="1" id="KW-0479">Metal-binding</keyword>
<dbReference type="InterPro" id="IPR001878">
    <property type="entry name" value="Znf_CCHC"/>
</dbReference>
<evidence type="ECO:0000256" key="2">
    <source>
        <dbReference type="SAM" id="MobiDB-lite"/>
    </source>
</evidence>
<feature type="signal peptide" evidence="3">
    <location>
        <begin position="1"/>
        <end position="21"/>
    </location>
</feature>
<reference evidence="5" key="1">
    <citation type="submission" date="2021-02" db="EMBL/GenBank/DDBJ databases">
        <authorList>
            <person name="Steward A R."/>
        </authorList>
    </citation>
    <scope>NUCLEOTIDE SEQUENCE</scope>
</reference>
<evidence type="ECO:0000313" key="5">
    <source>
        <dbReference type="EMBL" id="CAF4891188.1"/>
    </source>
</evidence>
<feature type="region of interest" description="Disordered" evidence="2">
    <location>
        <begin position="211"/>
        <end position="231"/>
    </location>
</feature>
<keyword evidence="1" id="KW-0863">Zinc-finger</keyword>
<evidence type="ECO:0000313" key="6">
    <source>
        <dbReference type="Proteomes" id="UP000663880"/>
    </source>
</evidence>
<sequence>MVLACLTWVLSTISILLTATGARMLEVLGVDREEKADALAGKFRIVLSEEVLVGRPVECADLLIRDLDDSVTERDVAVAVTFMGGCPVDAIKPGKIMRRGGRGIGEMFLLCPVAAAEKVRNGKLLIGWSSCRVEIRQDRPLRCFKCQKLGHVRATCDSAVACFRCGVVGHKAYECSSKEHCAVCSAAGKPADHKMGGRACNPPKVTKGLGAPRTGTTVGNAPMEFGVTQPS</sequence>
<evidence type="ECO:0000259" key="4">
    <source>
        <dbReference type="PROSITE" id="PS50158"/>
    </source>
</evidence>
<dbReference type="SMART" id="SM00343">
    <property type="entry name" value="ZnF_C2HC"/>
    <property type="match status" value="2"/>
</dbReference>
<dbReference type="GO" id="GO:0003676">
    <property type="term" value="F:nucleic acid binding"/>
    <property type="evidence" value="ECO:0007669"/>
    <property type="project" value="InterPro"/>
</dbReference>
<feature type="chain" id="PRO_5032393329" description="CCHC-type domain-containing protein" evidence="3">
    <location>
        <begin position="22"/>
        <end position="231"/>
    </location>
</feature>
<dbReference type="PROSITE" id="PS50158">
    <property type="entry name" value="ZF_CCHC"/>
    <property type="match status" value="1"/>
</dbReference>
<dbReference type="Proteomes" id="UP000663880">
    <property type="component" value="Unassembled WGS sequence"/>
</dbReference>
<accession>A0A821UJ65</accession>
<dbReference type="OrthoDB" id="7490362at2759"/>
<dbReference type="GO" id="GO:0008270">
    <property type="term" value="F:zinc ion binding"/>
    <property type="evidence" value="ECO:0007669"/>
    <property type="project" value="UniProtKB-KW"/>
</dbReference>
<keyword evidence="1" id="KW-0862">Zinc</keyword>
<keyword evidence="6" id="KW-1185">Reference proteome</keyword>
<evidence type="ECO:0000256" key="3">
    <source>
        <dbReference type="SAM" id="SignalP"/>
    </source>
</evidence>
<dbReference type="AlphaFoldDB" id="A0A821UJ65"/>
<feature type="domain" description="CCHC-type" evidence="4">
    <location>
        <begin position="162"/>
        <end position="175"/>
    </location>
</feature>
<proteinExistence type="predicted"/>
<comment type="caution">
    <text evidence="5">The sequence shown here is derived from an EMBL/GenBank/DDBJ whole genome shotgun (WGS) entry which is preliminary data.</text>
</comment>
<dbReference type="Gene3D" id="4.10.60.10">
    <property type="entry name" value="Zinc finger, CCHC-type"/>
    <property type="match status" value="1"/>
</dbReference>
<dbReference type="InterPro" id="IPR036875">
    <property type="entry name" value="Znf_CCHC_sf"/>
</dbReference>
<dbReference type="Pfam" id="PF00098">
    <property type="entry name" value="zf-CCHC"/>
    <property type="match status" value="1"/>
</dbReference>
<dbReference type="SUPFAM" id="SSF57756">
    <property type="entry name" value="Retrovirus zinc finger-like domains"/>
    <property type="match status" value="1"/>
</dbReference>
<dbReference type="EMBL" id="CAJOBZ010000031">
    <property type="protein sequence ID" value="CAF4891188.1"/>
    <property type="molecule type" value="Genomic_DNA"/>
</dbReference>
<name>A0A821UJ65_9NEOP</name>
<organism evidence="5 6">
    <name type="scientific">Pieris macdunnoughi</name>
    <dbReference type="NCBI Taxonomy" id="345717"/>
    <lineage>
        <taxon>Eukaryota</taxon>
        <taxon>Metazoa</taxon>
        <taxon>Ecdysozoa</taxon>
        <taxon>Arthropoda</taxon>
        <taxon>Hexapoda</taxon>
        <taxon>Insecta</taxon>
        <taxon>Pterygota</taxon>
        <taxon>Neoptera</taxon>
        <taxon>Endopterygota</taxon>
        <taxon>Lepidoptera</taxon>
        <taxon>Glossata</taxon>
        <taxon>Ditrysia</taxon>
        <taxon>Papilionoidea</taxon>
        <taxon>Pieridae</taxon>
        <taxon>Pierinae</taxon>
        <taxon>Pieris</taxon>
    </lineage>
</organism>